<comment type="similarity">
    <text evidence="2">Belongs to the drug/metabolite transporter (DMT) superfamily. Small multidrug resistance (SMR) (TC 2.A.7.1) family. Mmr subfamily.</text>
</comment>
<gene>
    <name evidence="11" type="ORF">OG579_17710</name>
</gene>
<evidence type="ECO:0000313" key="12">
    <source>
        <dbReference type="Proteomes" id="UP001432128"/>
    </source>
</evidence>
<dbReference type="InterPro" id="IPR037185">
    <property type="entry name" value="EmrE-like"/>
</dbReference>
<protein>
    <submittedName>
        <fullName evidence="11">SMR family transporter</fullName>
    </submittedName>
</protein>
<dbReference type="PANTHER" id="PTHR30561">
    <property type="entry name" value="SMR FAMILY PROTON-DEPENDENT DRUG EFFLUX TRANSPORTER SUGE"/>
    <property type="match status" value="1"/>
</dbReference>
<evidence type="ECO:0000256" key="6">
    <source>
        <dbReference type="ARBA" id="ARBA00022989"/>
    </source>
</evidence>
<feature type="transmembrane region" description="Helical" evidence="10">
    <location>
        <begin position="90"/>
        <end position="109"/>
    </location>
</feature>
<evidence type="ECO:0000256" key="7">
    <source>
        <dbReference type="ARBA" id="ARBA00023136"/>
    </source>
</evidence>
<evidence type="ECO:0000313" key="11">
    <source>
        <dbReference type="EMBL" id="WUM19520.1"/>
    </source>
</evidence>
<keyword evidence="5 9" id="KW-0812">Transmembrane</keyword>
<dbReference type="EMBL" id="CP108021">
    <property type="protein sequence ID" value="WUM19520.1"/>
    <property type="molecule type" value="Genomic_DNA"/>
</dbReference>
<evidence type="ECO:0000256" key="8">
    <source>
        <dbReference type="ARBA" id="ARBA00023251"/>
    </source>
</evidence>
<dbReference type="SUPFAM" id="SSF103481">
    <property type="entry name" value="Multidrug resistance efflux transporter EmrE"/>
    <property type="match status" value="1"/>
</dbReference>
<sequence>MTQAVVPRTWGLLGCAIGAEVAGSLALKGALDHPGLYVVVAVGYLGAFVLLDRVLRAGLGLGVAYGIWGALGVAATAVLSAVIFGEAFTALMIVGIVLVIGGVLCIEFGSPARRSPDAGD</sequence>
<keyword evidence="3" id="KW-0813">Transport</keyword>
<feature type="transmembrane region" description="Helical" evidence="10">
    <location>
        <begin position="63"/>
        <end position="84"/>
    </location>
</feature>
<evidence type="ECO:0000256" key="5">
    <source>
        <dbReference type="ARBA" id="ARBA00022692"/>
    </source>
</evidence>
<dbReference type="KEGG" id="whr:OG579_17710"/>
<evidence type="ECO:0000256" key="9">
    <source>
        <dbReference type="RuleBase" id="RU003942"/>
    </source>
</evidence>
<dbReference type="InterPro" id="IPR045324">
    <property type="entry name" value="Small_multidrug_res"/>
</dbReference>
<keyword evidence="4" id="KW-1003">Cell membrane</keyword>
<dbReference type="GO" id="GO:0046677">
    <property type="term" value="P:response to antibiotic"/>
    <property type="evidence" value="ECO:0007669"/>
    <property type="project" value="UniProtKB-KW"/>
</dbReference>
<organism evidence="11 12">
    <name type="scientific">Williamsia herbipolensis</name>
    <dbReference type="NCBI Taxonomy" id="1603258"/>
    <lineage>
        <taxon>Bacteria</taxon>
        <taxon>Bacillati</taxon>
        <taxon>Actinomycetota</taxon>
        <taxon>Actinomycetes</taxon>
        <taxon>Mycobacteriales</taxon>
        <taxon>Nocardiaceae</taxon>
        <taxon>Williamsia</taxon>
    </lineage>
</organism>
<evidence type="ECO:0000256" key="2">
    <source>
        <dbReference type="ARBA" id="ARBA00007822"/>
    </source>
</evidence>
<evidence type="ECO:0000256" key="10">
    <source>
        <dbReference type="SAM" id="Phobius"/>
    </source>
</evidence>
<dbReference type="RefSeq" id="WP_328857015.1">
    <property type="nucleotide sequence ID" value="NZ_CP108021.1"/>
</dbReference>
<evidence type="ECO:0000256" key="4">
    <source>
        <dbReference type="ARBA" id="ARBA00022475"/>
    </source>
</evidence>
<dbReference type="GO" id="GO:0022857">
    <property type="term" value="F:transmembrane transporter activity"/>
    <property type="evidence" value="ECO:0007669"/>
    <property type="project" value="InterPro"/>
</dbReference>
<dbReference type="InterPro" id="IPR000390">
    <property type="entry name" value="Small_drug/metabolite_transptr"/>
</dbReference>
<keyword evidence="7 10" id="KW-0472">Membrane</keyword>
<reference evidence="11 12" key="1">
    <citation type="submission" date="2022-10" db="EMBL/GenBank/DDBJ databases">
        <title>The complete genomes of actinobacterial strains from the NBC collection.</title>
        <authorList>
            <person name="Joergensen T.S."/>
            <person name="Alvarez Arevalo M."/>
            <person name="Sterndorff E.B."/>
            <person name="Faurdal D."/>
            <person name="Vuksanovic O."/>
            <person name="Mourched A.-S."/>
            <person name="Charusanti P."/>
            <person name="Shaw S."/>
            <person name="Blin K."/>
            <person name="Weber T."/>
        </authorList>
    </citation>
    <scope>NUCLEOTIDE SEQUENCE [LARGE SCALE GENOMIC DNA]</scope>
    <source>
        <strain evidence="11 12">NBC_00319</strain>
    </source>
</reference>
<dbReference type="Proteomes" id="UP001432128">
    <property type="component" value="Chromosome"/>
</dbReference>
<evidence type="ECO:0000256" key="3">
    <source>
        <dbReference type="ARBA" id="ARBA00022448"/>
    </source>
</evidence>
<proteinExistence type="inferred from homology"/>
<keyword evidence="12" id="KW-1185">Reference proteome</keyword>
<dbReference type="Gene3D" id="1.10.3730.20">
    <property type="match status" value="1"/>
</dbReference>
<evidence type="ECO:0000256" key="1">
    <source>
        <dbReference type="ARBA" id="ARBA00004651"/>
    </source>
</evidence>
<feature type="transmembrane region" description="Helical" evidence="10">
    <location>
        <begin position="34"/>
        <end position="51"/>
    </location>
</feature>
<dbReference type="GO" id="GO:0005886">
    <property type="term" value="C:plasma membrane"/>
    <property type="evidence" value="ECO:0007669"/>
    <property type="project" value="UniProtKB-SubCell"/>
</dbReference>
<accession>A0AAU4K0F9</accession>
<dbReference type="AlphaFoldDB" id="A0AAU4K0F9"/>
<keyword evidence="6 10" id="KW-1133">Transmembrane helix</keyword>
<comment type="subcellular location">
    <subcellularLocation>
        <location evidence="1 9">Cell membrane</location>
        <topology evidence="1 9">Multi-pass membrane protein</topology>
    </subcellularLocation>
</comment>
<dbReference type="PANTHER" id="PTHR30561:SF1">
    <property type="entry name" value="MULTIDRUG TRANSPORTER EMRE"/>
    <property type="match status" value="1"/>
</dbReference>
<dbReference type="Pfam" id="PF00893">
    <property type="entry name" value="Multi_Drug_Res"/>
    <property type="match status" value="1"/>
</dbReference>
<keyword evidence="8" id="KW-0046">Antibiotic resistance</keyword>
<name>A0AAU4K0F9_9NOCA</name>